<evidence type="ECO:0000256" key="4">
    <source>
        <dbReference type="ARBA" id="ARBA00023163"/>
    </source>
</evidence>
<dbReference type="Pfam" id="PF00126">
    <property type="entry name" value="HTH_1"/>
    <property type="match status" value="1"/>
</dbReference>
<dbReference type="Pfam" id="PF03466">
    <property type="entry name" value="LysR_substrate"/>
    <property type="match status" value="1"/>
</dbReference>
<dbReference type="InterPro" id="IPR058163">
    <property type="entry name" value="LysR-type_TF_proteobact-type"/>
</dbReference>
<dbReference type="PRINTS" id="PR00039">
    <property type="entry name" value="HTHLYSR"/>
</dbReference>
<gene>
    <name evidence="6" type="primary">trpI</name>
    <name evidence="6" type="ORF">GCM10009126_29090</name>
</gene>
<dbReference type="PANTHER" id="PTHR30537:SF74">
    <property type="entry name" value="HTH-TYPE TRANSCRIPTIONAL REGULATOR TRPI"/>
    <property type="match status" value="1"/>
</dbReference>
<dbReference type="EMBL" id="BAAAFO010000004">
    <property type="protein sequence ID" value="GAA0261720.1"/>
    <property type="molecule type" value="Genomic_DNA"/>
</dbReference>
<proteinExistence type="inferred from homology"/>
<evidence type="ECO:0000256" key="3">
    <source>
        <dbReference type="ARBA" id="ARBA00023125"/>
    </source>
</evidence>
<dbReference type="InterPro" id="IPR036388">
    <property type="entry name" value="WH-like_DNA-bd_sf"/>
</dbReference>
<protein>
    <submittedName>
        <fullName evidence="6">TrpBA operon transcriptional activator TrpI</fullName>
    </submittedName>
</protein>
<dbReference type="SUPFAM" id="SSF46785">
    <property type="entry name" value="Winged helix' DNA-binding domain"/>
    <property type="match status" value="1"/>
</dbReference>
<dbReference type="Gene3D" id="3.40.190.10">
    <property type="entry name" value="Periplasmic binding protein-like II"/>
    <property type="match status" value="2"/>
</dbReference>
<keyword evidence="2" id="KW-0805">Transcription regulation</keyword>
<dbReference type="PANTHER" id="PTHR30537">
    <property type="entry name" value="HTH-TYPE TRANSCRIPTIONAL REGULATOR"/>
    <property type="match status" value="1"/>
</dbReference>
<evidence type="ECO:0000313" key="6">
    <source>
        <dbReference type="EMBL" id="GAA0261720.1"/>
    </source>
</evidence>
<dbReference type="Gene3D" id="1.10.10.10">
    <property type="entry name" value="Winged helix-like DNA-binding domain superfamily/Winged helix DNA-binding domain"/>
    <property type="match status" value="1"/>
</dbReference>
<accession>A0ABP3EI03</accession>
<dbReference type="SUPFAM" id="SSF53850">
    <property type="entry name" value="Periplasmic binding protein-like II"/>
    <property type="match status" value="1"/>
</dbReference>
<comment type="caution">
    <text evidence="6">The sequence shown here is derived from an EMBL/GenBank/DDBJ whole genome shotgun (WGS) entry which is preliminary data.</text>
</comment>
<name>A0ABP3EI03_9GAMM</name>
<dbReference type="PROSITE" id="PS50931">
    <property type="entry name" value="HTH_LYSR"/>
    <property type="match status" value="1"/>
</dbReference>
<evidence type="ECO:0000256" key="1">
    <source>
        <dbReference type="ARBA" id="ARBA00009437"/>
    </source>
</evidence>
<dbReference type="Proteomes" id="UP001500657">
    <property type="component" value="Unassembled WGS sequence"/>
</dbReference>
<evidence type="ECO:0000259" key="5">
    <source>
        <dbReference type="PROSITE" id="PS50931"/>
    </source>
</evidence>
<comment type="similarity">
    <text evidence="1">Belongs to the LysR transcriptional regulatory family.</text>
</comment>
<organism evidence="6 7">
    <name type="scientific">Rhodanobacter caeni</name>
    <dbReference type="NCBI Taxonomy" id="657654"/>
    <lineage>
        <taxon>Bacteria</taxon>
        <taxon>Pseudomonadati</taxon>
        <taxon>Pseudomonadota</taxon>
        <taxon>Gammaproteobacteria</taxon>
        <taxon>Lysobacterales</taxon>
        <taxon>Rhodanobacteraceae</taxon>
        <taxon>Rhodanobacter</taxon>
    </lineage>
</organism>
<dbReference type="InterPro" id="IPR036390">
    <property type="entry name" value="WH_DNA-bd_sf"/>
</dbReference>
<sequence length="299" mass="31874">MARELPSLNALRAFEAAARLESISRAGSELHVTHGAISRQIRALEAELGVPLFQRQGRGVTLTAAGLRLRDAAALSFGQLRDVCVEISRDRTRTPFVLGCSGSLLARWVIPRLERLGRDLPELPLHLSALEDLPHALDGLDAALLLAAPPWPKDWHVEVLAPETVGPVVSPAYSGWPKLKGKPASCLLDEPLLHTASRPQATLAWARAAKLPGSPPSGQGFPHLYYLLEAAIAGLGVAIVPAPLVAGELAAGRLLAPWGFVATDAAWVLASPDRRHDPRAPALAAWLANELAEDRPPPS</sequence>
<reference evidence="7" key="1">
    <citation type="journal article" date="2019" name="Int. J. Syst. Evol. Microbiol.">
        <title>The Global Catalogue of Microorganisms (GCM) 10K type strain sequencing project: providing services to taxonomists for standard genome sequencing and annotation.</title>
        <authorList>
            <consortium name="The Broad Institute Genomics Platform"/>
            <consortium name="The Broad Institute Genome Sequencing Center for Infectious Disease"/>
            <person name="Wu L."/>
            <person name="Ma J."/>
        </authorList>
    </citation>
    <scope>NUCLEOTIDE SEQUENCE [LARGE SCALE GENOMIC DNA]</scope>
    <source>
        <strain evidence="7">JCM 16242</strain>
    </source>
</reference>
<evidence type="ECO:0000313" key="7">
    <source>
        <dbReference type="Proteomes" id="UP001500657"/>
    </source>
</evidence>
<dbReference type="InterPro" id="IPR000847">
    <property type="entry name" value="LysR_HTH_N"/>
</dbReference>
<dbReference type="RefSeq" id="WP_343883517.1">
    <property type="nucleotide sequence ID" value="NZ_BAAAFO010000004.1"/>
</dbReference>
<keyword evidence="3" id="KW-0238">DNA-binding</keyword>
<keyword evidence="4" id="KW-0804">Transcription</keyword>
<evidence type="ECO:0000256" key="2">
    <source>
        <dbReference type="ARBA" id="ARBA00023015"/>
    </source>
</evidence>
<keyword evidence="7" id="KW-1185">Reference proteome</keyword>
<dbReference type="InterPro" id="IPR005119">
    <property type="entry name" value="LysR_subst-bd"/>
</dbReference>
<feature type="domain" description="HTH lysR-type" evidence="5">
    <location>
        <begin position="6"/>
        <end position="63"/>
    </location>
</feature>